<dbReference type="InterPro" id="IPR002937">
    <property type="entry name" value="Amino_oxidase"/>
</dbReference>
<dbReference type="PANTHER" id="PTHR16128:SF5">
    <property type="entry name" value="FAD_NAD(P)-BINDING OXIDOREDUCTASE FAMILY PROTEIN"/>
    <property type="match status" value="1"/>
</dbReference>
<dbReference type="SUPFAM" id="SSF51905">
    <property type="entry name" value="FAD/NAD(P)-binding domain"/>
    <property type="match status" value="1"/>
</dbReference>
<dbReference type="EMBL" id="FR746099">
    <property type="protein sequence ID" value="CCC41397.1"/>
    <property type="molecule type" value="Genomic_DNA"/>
</dbReference>
<accession>G0LMS7</accession>
<dbReference type="HOGENOM" id="CLU_036034_0_0_2"/>
<reference evidence="2 3" key="1">
    <citation type="journal article" date="2011" name="PLoS ONE">
        <title>Haloquadratum walsbyi: limited diversity in a global pond.</title>
        <authorList>
            <person name="Dyall-Smith M."/>
            <person name="Pfeiffer F."/>
            <person name="Klee K."/>
            <person name="Palm P."/>
            <person name="Gross K."/>
            <person name="Schuster S.C."/>
            <person name="Rampp M."/>
            <person name="Oesterhelt D."/>
        </authorList>
    </citation>
    <scope>NUCLEOTIDE SEQUENCE [LARGE SCALE GENOMIC DNA]</scope>
    <source>
        <strain evidence="3">DSM 16854 / JCM 12705 / C23</strain>
    </source>
</reference>
<proteinExistence type="predicted"/>
<evidence type="ECO:0000259" key="1">
    <source>
        <dbReference type="Pfam" id="PF01593"/>
    </source>
</evidence>
<evidence type="ECO:0000313" key="2">
    <source>
        <dbReference type="EMBL" id="CCC41397.1"/>
    </source>
</evidence>
<dbReference type="Gene3D" id="3.50.50.60">
    <property type="entry name" value="FAD/NAD(P)-binding domain"/>
    <property type="match status" value="1"/>
</dbReference>
<name>G0LMS7_HALWC</name>
<dbReference type="InterPro" id="IPR036188">
    <property type="entry name" value="FAD/NAD-bd_sf"/>
</dbReference>
<dbReference type="Proteomes" id="UP000007954">
    <property type="component" value="Chromosome"/>
</dbReference>
<organism evidence="2 3">
    <name type="scientific">Haloquadratum walsbyi (strain DSM 16854 / JCM 12705 / C23)</name>
    <dbReference type="NCBI Taxonomy" id="768065"/>
    <lineage>
        <taxon>Archaea</taxon>
        <taxon>Methanobacteriati</taxon>
        <taxon>Methanobacteriota</taxon>
        <taxon>Stenosarchaea group</taxon>
        <taxon>Halobacteria</taxon>
        <taxon>Halobacteriales</taxon>
        <taxon>Haloferacaceae</taxon>
        <taxon>Haloquadratum</taxon>
    </lineage>
</organism>
<evidence type="ECO:0000313" key="3">
    <source>
        <dbReference type="Proteomes" id="UP000007954"/>
    </source>
</evidence>
<feature type="domain" description="Amine oxidase" evidence="1">
    <location>
        <begin position="123"/>
        <end position="353"/>
    </location>
</feature>
<dbReference type="PANTHER" id="PTHR16128">
    <property type="entry name" value="FAD/NAD(P)-BINDING OXIDOREDUCTASE FAMILY PROTEIN"/>
    <property type="match status" value="1"/>
</dbReference>
<dbReference type="AlphaFoldDB" id="G0LMS7"/>
<sequence>MSQSSQNSAKLTEATSDEMESSFNVGIIGAGPAGAGAAYALCDSDATVTVLEKSGGVCGRAATRRKNGCRYDHGANYIKDADPRTAELIPTLGTEELVDIDEPVWTFDETGEITEGDSRDEHKWTWTEGMTQLAKRLFAETDVNINHRTRVADISRVEKAWTLTDTDNADYGPFDALLLTPPAPQTVTLLEATAWQDTRLETLMSAAADVEYRTIRTVVLHYPFMESYPWYGLVNVDKEHPVGWLSREECKDGHVPAGESLFIAQMSPEWSTNRYDDPVDVAGADTASHVAALLDDERYENPDWIDDQGWRYALPENGIDNRAARVAESAGLYVAGDWIVGEGRVNKALWNGYDTGTRIANALSLSQRS</sequence>
<dbReference type="GO" id="GO:0016491">
    <property type="term" value="F:oxidoreductase activity"/>
    <property type="evidence" value="ECO:0007669"/>
    <property type="project" value="InterPro"/>
</dbReference>
<dbReference type="KEGG" id="hwc:Hqrw_3654"/>
<gene>
    <name evidence="2" type="ordered locus">Hqrw_3654</name>
</gene>
<protein>
    <submittedName>
        <fullName evidence="2">Flavin-containing amine-oxidoreductase</fullName>
    </submittedName>
</protein>
<dbReference type="Gene3D" id="3.90.660.10">
    <property type="match status" value="1"/>
</dbReference>
<dbReference type="Pfam" id="PF13450">
    <property type="entry name" value="NAD_binding_8"/>
    <property type="match status" value="1"/>
</dbReference>
<dbReference type="Pfam" id="PF01593">
    <property type="entry name" value="Amino_oxidase"/>
    <property type="match status" value="1"/>
</dbReference>